<dbReference type="Proteomes" id="UP000070533">
    <property type="component" value="Unassembled WGS sequence"/>
</dbReference>
<reference evidence="3" key="1">
    <citation type="submission" date="2016-01" db="EMBL/GenBank/DDBJ databases">
        <authorList>
            <person name="Mitreva M."/>
            <person name="Pepin K.H."/>
            <person name="Mihindukulasuriya K.A."/>
            <person name="Fulton R."/>
            <person name="Fronick C."/>
            <person name="O'Laughlin M."/>
            <person name="Miner T."/>
            <person name="Herter B."/>
            <person name="Rosa B.A."/>
            <person name="Cordes M."/>
            <person name="Tomlinson C."/>
            <person name="Wollam A."/>
            <person name="Palsikar V.B."/>
            <person name="Mardis E.R."/>
            <person name="Wilson R.K."/>
        </authorList>
    </citation>
    <scope>NUCLEOTIDE SEQUENCE [LARGE SCALE GENOMIC DNA]</scope>
    <source>
        <strain evidence="3">MJR7716</strain>
    </source>
</reference>
<feature type="compositionally biased region" description="Basic and acidic residues" evidence="1">
    <location>
        <begin position="118"/>
        <end position="136"/>
    </location>
</feature>
<dbReference type="Pfam" id="PF05402">
    <property type="entry name" value="PqqD"/>
    <property type="match status" value="1"/>
</dbReference>
<proteinExistence type="predicted"/>
<dbReference type="STRING" id="28128.HMPREF3226_01980"/>
<accession>A0A133PZ48</accession>
<organism evidence="2 3">
    <name type="scientific">Prevotella corporis</name>
    <dbReference type="NCBI Taxonomy" id="28128"/>
    <lineage>
        <taxon>Bacteria</taxon>
        <taxon>Pseudomonadati</taxon>
        <taxon>Bacteroidota</taxon>
        <taxon>Bacteroidia</taxon>
        <taxon>Bacteroidales</taxon>
        <taxon>Prevotellaceae</taxon>
        <taxon>Prevotella</taxon>
    </lineage>
</organism>
<protein>
    <recommendedName>
        <fullName evidence="4">PqqD family protein</fullName>
    </recommendedName>
</protein>
<dbReference type="PATRIC" id="fig|28128.5.peg.2041"/>
<evidence type="ECO:0000313" key="2">
    <source>
        <dbReference type="EMBL" id="KXA35674.1"/>
    </source>
</evidence>
<evidence type="ECO:0000313" key="3">
    <source>
        <dbReference type="Proteomes" id="UP000070533"/>
    </source>
</evidence>
<sequence>MDSLIWHHININYKLIMKAKKGFNLRQVCGEYIIVAEGDENIDFSNIISMNESSAFLWKEIKDMESFNIDYLVNKMTEEYEIDVDTARRDITTLVAEWGQSGIIEGEDIPEVKLEKNQSELTKENPELDSKEEQKGFFKKLFK</sequence>
<keyword evidence="3" id="KW-1185">Reference proteome</keyword>
<dbReference type="InterPro" id="IPR008792">
    <property type="entry name" value="PQQD"/>
</dbReference>
<gene>
    <name evidence="2" type="ORF">HMPREF3226_01980</name>
</gene>
<comment type="caution">
    <text evidence="2">The sequence shown here is derived from an EMBL/GenBank/DDBJ whole genome shotgun (WGS) entry which is preliminary data.</text>
</comment>
<evidence type="ECO:0000256" key="1">
    <source>
        <dbReference type="SAM" id="MobiDB-lite"/>
    </source>
</evidence>
<feature type="region of interest" description="Disordered" evidence="1">
    <location>
        <begin position="118"/>
        <end position="143"/>
    </location>
</feature>
<dbReference type="AlphaFoldDB" id="A0A133PZ48"/>
<evidence type="ECO:0008006" key="4">
    <source>
        <dbReference type="Google" id="ProtNLM"/>
    </source>
</evidence>
<name>A0A133PZ48_9BACT</name>
<dbReference type="EMBL" id="LRQG01000179">
    <property type="protein sequence ID" value="KXA35674.1"/>
    <property type="molecule type" value="Genomic_DNA"/>
</dbReference>